<keyword evidence="3 11" id="KW-0633">Potassium transport</keyword>
<accession>A0A024G2M7</accession>
<evidence type="ECO:0000313" key="16">
    <source>
        <dbReference type="EMBL" id="CCI40876.1"/>
    </source>
</evidence>
<feature type="transmembrane region" description="Helical" evidence="13">
    <location>
        <begin position="809"/>
        <end position="834"/>
    </location>
</feature>
<keyword evidence="9 13" id="KW-0472">Membrane</keyword>
<dbReference type="STRING" id="65357.A0A024G2M7"/>
<evidence type="ECO:0008006" key="18">
    <source>
        <dbReference type="Google" id="ProtNLM"/>
    </source>
</evidence>
<dbReference type="InterPro" id="IPR041647">
    <property type="entry name" value="IRK_C"/>
</dbReference>
<dbReference type="InterPro" id="IPR014756">
    <property type="entry name" value="Ig_E-set"/>
</dbReference>
<evidence type="ECO:0000256" key="1">
    <source>
        <dbReference type="ARBA" id="ARBA00004141"/>
    </source>
</evidence>
<feature type="compositionally biased region" description="Polar residues" evidence="12">
    <location>
        <begin position="452"/>
        <end position="473"/>
    </location>
</feature>
<feature type="transmembrane region" description="Helical" evidence="13">
    <location>
        <begin position="176"/>
        <end position="199"/>
    </location>
</feature>
<organism evidence="16 17">
    <name type="scientific">Albugo candida</name>
    <dbReference type="NCBI Taxonomy" id="65357"/>
    <lineage>
        <taxon>Eukaryota</taxon>
        <taxon>Sar</taxon>
        <taxon>Stramenopiles</taxon>
        <taxon>Oomycota</taxon>
        <taxon>Peronosporomycetes</taxon>
        <taxon>Albuginales</taxon>
        <taxon>Albuginaceae</taxon>
        <taxon>Albugo</taxon>
    </lineage>
</organism>
<keyword evidence="8 11" id="KW-0406">Ion transport</keyword>
<evidence type="ECO:0000256" key="2">
    <source>
        <dbReference type="ARBA" id="ARBA00022448"/>
    </source>
</evidence>
<dbReference type="InterPro" id="IPR013099">
    <property type="entry name" value="K_chnl_dom"/>
</dbReference>
<dbReference type="GO" id="GO:1990573">
    <property type="term" value="P:potassium ion import across plasma membrane"/>
    <property type="evidence" value="ECO:0007669"/>
    <property type="project" value="TreeGrafter"/>
</dbReference>
<evidence type="ECO:0000256" key="5">
    <source>
        <dbReference type="ARBA" id="ARBA00022882"/>
    </source>
</evidence>
<keyword evidence="4 11" id="KW-0812">Transmembrane</keyword>
<comment type="caution">
    <text evidence="16">The sequence shown here is derived from an EMBL/GenBank/DDBJ whole genome shotgun (WGS) entry which is preliminary data.</text>
</comment>
<evidence type="ECO:0000256" key="10">
    <source>
        <dbReference type="ARBA" id="ARBA00023303"/>
    </source>
</evidence>
<dbReference type="PRINTS" id="PR01320">
    <property type="entry name" value="KIRCHANNEL"/>
</dbReference>
<gene>
    <name evidence="16" type="ORF">BN9_016600</name>
</gene>
<proteinExistence type="inferred from homology"/>
<feature type="region of interest" description="Disordered" evidence="12">
    <location>
        <begin position="446"/>
        <end position="484"/>
    </location>
</feature>
<feature type="transmembrane region" description="Helical" evidence="13">
    <location>
        <begin position="746"/>
        <end position="767"/>
    </location>
</feature>
<feature type="compositionally biased region" description="Polar residues" evidence="12">
    <location>
        <begin position="11"/>
        <end position="20"/>
    </location>
</feature>
<dbReference type="GO" id="GO:0005886">
    <property type="term" value="C:plasma membrane"/>
    <property type="evidence" value="ECO:0007669"/>
    <property type="project" value="TreeGrafter"/>
</dbReference>
<evidence type="ECO:0000256" key="6">
    <source>
        <dbReference type="ARBA" id="ARBA00022958"/>
    </source>
</evidence>
<protein>
    <recommendedName>
        <fullName evidence="18">Inward rectifier potassium channel C-terminal domain-containing protein</fullName>
    </recommendedName>
</protein>
<dbReference type="InterPro" id="IPR013518">
    <property type="entry name" value="K_chnl_inward-rec_Kir_cyto"/>
</dbReference>
<dbReference type="Gene3D" id="2.60.40.1400">
    <property type="entry name" value="G protein-activated inward rectifier potassium channel 1"/>
    <property type="match status" value="2"/>
</dbReference>
<keyword evidence="2 11" id="KW-0813">Transport</keyword>
<reference evidence="16 17" key="1">
    <citation type="submission" date="2012-05" db="EMBL/GenBank/DDBJ databases">
        <title>Recombination and specialization in a pathogen metapopulation.</title>
        <authorList>
            <person name="Gardiner A."/>
            <person name="Kemen E."/>
            <person name="Schultz-Larsen T."/>
            <person name="MacLean D."/>
            <person name="Van Oosterhout C."/>
            <person name="Jones J.D.G."/>
        </authorList>
    </citation>
    <scope>NUCLEOTIDE SEQUENCE [LARGE SCALE GENOMIC DNA]</scope>
    <source>
        <strain evidence="16 17">Ac Nc2</strain>
    </source>
</reference>
<feature type="domain" description="Potassium channel" evidence="14">
    <location>
        <begin position="753"/>
        <end position="832"/>
    </location>
</feature>
<evidence type="ECO:0000259" key="14">
    <source>
        <dbReference type="Pfam" id="PF07885"/>
    </source>
</evidence>
<feature type="domain" description="Inward rectifier potassium channel C-terminal" evidence="15">
    <location>
        <begin position="265"/>
        <end position="439"/>
    </location>
</feature>
<dbReference type="Proteomes" id="UP000053237">
    <property type="component" value="Unassembled WGS sequence"/>
</dbReference>
<dbReference type="EMBL" id="CAIX01000012">
    <property type="protein sequence ID" value="CCI40876.1"/>
    <property type="molecule type" value="Genomic_DNA"/>
</dbReference>
<dbReference type="Pfam" id="PF07885">
    <property type="entry name" value="Ion_trans_2"/>
    <property type="match status" value="1"/>
</dbReference>
<evidence type="ECO:0000256" key="11">
    <source>
        <dbReference type="RuleBase" id="RU003822"/>
    </source>
</evidence>
<feature type="compositionally biased region" description="Acidic residues" evidence="12">
    <location>
        <begin position="628"/>
        <end position="647"/>
    </location>
</feature>
<feature type="compositionally biased region" description="Polar residues" evidence="12">
    <location>
        <begin position="649"/>
        <end position="662"/>
    </location>
</feature>
<keyword evidence="6 11" id="KW-0630">Potassium</keyword>
<evidence type="ECO:0000256" key="8">
    <source>
        <dbReference type="ARBA" id="ARBA00023065"/>
    </source>
</evidence>
<feature type="region of interest" description="Disordered" evidence="12">
    <location>
        <begin position="1"/>
        <end position="20"/>
    </location>
</feature>
<evidence type="ECO:0000256" key="4">
    <source>
        <dbReference type="ARBA" id="ARBA00022692"/>
    </source>
</evidence>
<dbReference type="GO" id="GO:0034765">
    <property type="term" value="P:regulation of monoatomic ion transmembrane transport"/>
    <property type="evidence" value="ECO:0007669"/>
    <property type="project" value="TreeGrafter"/>
</dbReference>
<evidence type="ECO:0000259" key="15">
    <source>
        <dbReference type="Pfam" id="PF17655"/>
    </source>
</evidence>
<dbReference type="GO" id="GO:0034702">
    <property type="term" value="C:monoatomic ion channel complex"/>
    <property type="evidence" value="ECO:0007669"/>
    <property type="project" value="UniProtKB-KW"/>
</dbReference>
<keyword evidence="10 11" id="KW-0407">Ion channel</keyword>
<dbReference type="GO" id="GO:0005242">
    <property type="term" value="F:inward rectifier potassium channel activity"/>
    <property type="evidence" value="ECO:0007669"/>
    <property type="project" value="InterPro"/>
</dbReference>
<comment type="similarity">
    <text evidence="11">Belongs to the inward rectifier-type potassium channel (TC 1.A.2.1) family.</text>
</comment>
<keyword evidence="5 11" id="KW-0851">Voltage-gated channel</keyword>
<dbReference type="Gene3D" id="1.10.287.70">
    <property type="match status" value="2"/>
</dbReference>
<keyword evidence="17" id="KW-1185">Reference proteome</keyword>
<evidence type="ECO:0000256" key="7">
    <source>
        <dbReference type="ARBA" id="ARBA00022989"/>
    </source>
</evidence>
<keyword evidence="7 13" id="KW-1133">Transmembrane helix</keyword>
<evidence type="ECO:0000256" key="9">
    <source>
        <dbReference type="ARBA" id="ARBA00023136"/>
    </source>
</evidence>
<dbReference type="InterPro" id="IPR016449">
    <property type="entry name" value="K_chnl_inward-rec_Kir"/>
</dbReference>
<sequence length="1019" mass="114858">MPASKKRVQNARGTSGGQYRQSVPAALRKWAHIWHGVRIAGDDTFMTAHMPIEPSSPSNEVSPSFSYTNANLSPQLVDTQTPMILKRVSIWLRYITKSLACKRDDEPLCTFGQNNGPRSYQNVKDPSSANSRRAFFRSKVVHTSKQSLFPSLQTIENPRKRYKDSLYVLLNMRWPLLTTVLSGVFIVTIIFFTLIFQVVCGEPSGFLEAFDLTYQTFSTVGFGVVSPLKTCANMMSVVVSFWSMLITSAITGLVFAKFAKPKAKVAFSRVCVVQPYGKKYLALVVRVANATQSRDITHDVIMEANFTLNLLRIEKSSAVDPKVEDHSAAVDRLCSYNLRLLQNNFVTFRMGVAVVHIVDEQSPLYGMTRSDLLQSDMILEVGMAGVDSTLQDTVTERHVYTARDVRWGYRFAELLDFDEVNAEVVMDFEKLSKTYLAPIEESRYVTKKSQRSSKANGDPNISQSAGEPINGSTRGDFPIGGIDVESRGRSAIKPRRASVCRTKYEGGDQIDSGSCHPYYNSVVLRRYSRSASLGSSVVDTPIQVRKQSKCSFAMEPLFESLLKPSVGTQRLPKMEGVEDSSQRTHRNTPTLACSGRIRQENSATDDTFLAPSQRQKKKLQSQLAGDATSDDEEDQDDDEDDENDAESTGDIQDSPANKQVNLSRTSSKAILKFSSERGHSHSVFPPELPKRESPQITRSRAINYSNVSVDVQDTPRFVRIRPIRIPKSYSFMRLYHSALYERWPRIIVIMIICFLGINTVFAILYWLDRDAFEVSDALQVTSFEKAFYMSVHTLSTVGYGSVAPTAKSVYLNLCVMMESVVGLITVTIITGIAWSKFARPRAHIHFSSNIIISTFYGHRCLMFRAANTRHSGDVHENFFRIGVILTNRKTGLRQVYDVPLVTPEWPSIKLPATLIHIIDIHSPFYRFNSTEDLSSARVALIALMTGLDTTFAENVYARKMYFWDDFAFDQQFADFATISSEGIHVNFRYFDQLVPFTWQEQDEHEQKGELGQKLGWQFL</sequence>
<evidence type="ECO:0000256" key="13">
    <source>
        <dbReference type="SAM" id="Phobius"/>
    </source>
</evidence>
<evidence type="ECO:0000313" key="17">
    <source>
        <dbReference type="Proteomes" id="UP000053237"/>
    </source>
</evidence>
<evidence type="ECO:0000256" key="3">
    <source>
        <dbReference type="ARBA" id="ARBA00022538"/>
    </source>
</evidence>
<dbReference type="SUPFAM" id="SSF81324">
    <property type="entry name" value="Voltage-gated potassium channels"/>
    <property type="match status" value="2"/>
</dbReference>
<feature type="region of interest" description="Disordered" evidence="12">
    <location>
        <begin position="574"/>
        <end position="662"/>
    </location>
</feature>
<dbReference type="OrthoDB" id="273257at2759"/>
<feature type="domain" description="Inward rectifier potassium channel C-terminal" evidence="15">
    <location>
        <begin position="844"/>
        <end position="996"/>
    </location>
</feature>
<dbReference type="InParanoid" id="A0A024G2M7"/>
<dbReference type="SUPFAM" id="SSF81296">
    <property type="entry name" value="E set domains"/>
    <property type="match status" value="2"/>
</dbReference>
<dbReference type="PANTHER" id="PTHR11767:SF102">
    <property type="entry name" value="INWARDLY RECTIFYING POTASSIUM CHANNEL 1, ISOFORM F"/>
    <property type="match status" value="1"/>
</dbReference>
<feature type="transmembrane region" description="Helical" evidence="13">
    <location>
        <begin position="234"/>
        <end position="256"/>
    </location>
</feature>
<evidence type="ECO:0000256" key="12">
    <source>
        <dbReference type="SAM" id="MobiDB-lite"/>
    </source>
</evidence>
<dbReference type="Pfam" id="PF17655">
    <property type="entry name" value="IRK_C"/>
    <property type="match status" value="2"/>
</dbReference>
<name>A0A024G2M7_9STRA</name>
<comment type="subcellular location">
    <subcellularLocation>
        <location evidence="1 11">Membrane</location>
        <topology evidence="1 11">Multi-pass membrane protein</topology>
    </subcellularLocation>
</comment>
<dbReference type="PANTHER" id="PTHR11767">
    <property type="entry name" value="INWARD RECTIFIER POTASSIUM CHANNEL"/>
    <property type="match status" value="1"/>
</dbReference>
<dbReference type="AlphaFoldDB" id="A0A024G2M7"/>